<reference evidence="2 3" key="1">
    <citation type="journal article" date="2019" name="Nat. Ecol. Evol.">
        <title>Megaphylogeny resolves global patterns of mushroom evolution.</title>
        <authorList>
            <person name="Varga T."/>
            <person name="Krizsan K."/>
            <person name="Foldi C."/>
            <person name="Dima B."/>
            <person name="Sanchez-Garcia M."/>
            <person name="Sanchez-Ramirez S."/>
            <person name="Szollosi G.J."/>
            <person name="Szarkandi J.G."/>
            <person name="Papp V."/>
            <person name="Albert L."/>
            <person name="Andreopoulos W."/>
            <person name="Angelini C."/>
            <person name="Antonin V."/>
            <person name="Barry K.W."/>
            <person name="Bougher N.L."/>
            <person name="Buchanan P."/>
            <person name="Buyck B."/>
            <person name="Bense V."/>
            <person name="Catcheside P."/>
            <person name="Chovatia M."/>
            <person name="Cooper J."/>
            <person name="Damon W."/>
            <person name="Desjardin D."/>
            <person name="Finy P."/>
            <person name="Geml J."/>
            <person name="Haridas S."/>
            <person name="Hughes K."/>
            <person name="Justo A."/>
            <person name="Karasinski D."/>
            <person name="Kautmanova I."/>
            <person name="Kiss B."/>
            <person name="Kocsube S."/>
            <person name="Kotiranta H."/>
            <person name="LaButti K.M."/>
            <person name="Lechner B.E."/>
            <person name="Liimatainen K."/>
            <person name="Lipzen A."/>
            <person name="Lukacs Z."/>
            <person name="Mihaltcheva S."/>
            <person name="Morgado L.N."/>
            <person name="Niskanen T."/>
            <person name="Noordeloos M.E."/>
            <person name="Ohm R.A."/>
            <person name="Ortiz-Santana B."/>
            <person name="Ovrebo C."/>
            <person name="Racz N."/>
            <person name="Riley R."/>
            <person name="Savchenko A."/>
            <person name="Shiryaev A."/>
            <person name="Soop K."/>
            <person name="Spirin V."/>
            <person name="Szebenyi C."/>
            <person name="Tomsovsky M."/>
            <person name="Tulloss R.E."/>
            <person name="Uehling J."/>
            <person name="Grigoriev I.V."/>
            <person name="Vagvolgyi C."/>
            <person name="Papp T."/>
            <person name="Martin F.M."/>
            <person name="Miettinen O."/>
            <person name="Hibbett D.S."/>
            <person name="Nagy L.G."/>
        </authorList>
    </citation>
    <scope>NUCLEOTIDE SEQUENCE [LARGE SCALE GENOMIC DNA]</scope>
    <source>
        <strain evidence="2 3">FP101781</strain>
    </source>
</reference>
<protein>
    <submittedName>
        <fullName evidence="2">Uncharacterized protein</fullName>
    </submittedName>
</protein>
<dbReference type="AlphaFoldDB" id="A0A4Y7RKI9"/>
<gene>
    <name evidence="2" type="ORF">FA13DRAFT_1749438</name>
</gene>
<organism evidence="2 3">
    <name type="scientific">Coprinellus micaceus</name>
    <name type="common">Glistening ink-cap mushroom</name>
    <name type="synonym">Coprinus micaceus</name>
    <dbReference type="NCBI Taxonomy" id="71717"/>
    <lineage>
        <taxon>Eukaryota</taxon>
        <taxon>Fungi</taxon>
        <taxon>Dikarya</taxon>
        <taxon>Basidiomycota</taxon>
        <taxon>Agaricomycotina</taxon>
        <taxon>Agaricomycetes</taxon>
        <taxon>Agaricomycetidae</taxon>
        <taxon>Agaricales</taxon>
        <taxon>Agaricineae</taxon>
        <taxon>Psathyrellaceae</taxon>
        <taxon>Coprinellus</taxon>
    </lineage>
</organism>
<accession>A0A4Y7RKI9</accession>
<sequence>MSPIERAREDLRNRGEMYMGDPKNLEELTWVTVRVGHDQVVQKGRASPAVLYAIVYISKDDYRMTPCSDWDPYYEGFGIGFEKAKANAIAQDSAMPELQGDFLNVCTAIDVKCAAKLQEDSAGHGLTHPLRRPWRSSGPWTGFRIQHRLFRNTGAWYGDWQEDPDPQFRIENWPVNWPAEGTELTKILGSHVVVPLPAEDVDGNRIHPLHYEEKLSGAVIRVGFVLNHYFPLNGKHRFTADIDNIRVLVPPTPEPPVVLLPPLAPLSPPASPQRERIARNDSNAGNVKVKREGDVTPAKERVITPPTPKRKRVVEQGLDESDVEVKHEEGELPLAKKQKLSATAGRAEKPALVNKATHVVKKEEED</sequence>
<evidence type="ECO:0000313" key="3">
    <source>
        <dbReference type="Proteomes" id="UP000298030"/>
    </source>
</evidence>
<feature type="region of interest" description="Disordered" evidence="1">
    <location>
        <begin position="300"/>
        <end position="330"/>
    </location>
</feature>
<name>A0A4Y7RKI9_COPMI</name>
<dbReference type="EMBL" id="QPFP01000513">
    <property type="protein sequence ID" value="TEB09260.1"/>
    <property type="molecule type" value="Genomic_DNA"/>
</dbReference>
<keyword evidence="3" id="KW-1185">Reference proteome</keyword>
<proteinExistence type="predicted"/>
<evidence type="ECO:0000313" key="2">
    <source>
        <dbReference type="EMBL" id="TEB09260.1"/>
    </source>
</evidence>
<comment type="caution">
    <text evidence="2">The sequence shown here is derived from an EMBL/GenBank/DDBJ whole genome shotgun (WGS) entry which is preliminary data.</text>
</comment>
<evidence type="ECO:0000256" key="1">
    <source>
        <dbReference type="SAM" id="MobiDB-lite"/>
    </source>
</evidence>
<dbReference type="OrthoDB" id="3265368at2759"/>
<dbReference type="Proteomes" id="UP000298030">
    <property type="component" value="Unassembled WGS sequence"/>
</dbReference>